<feature type="transmembrane region" description="Helical" evidence="6">
    <location>
        <begin position="317"/>
        <end position="335"/>
    </location>
</feature>
<name>A0ABP0MCP8_9DINO</name>
<comment type="subcellular location">
    <subcellularLocation>
        <location evidence="1">Membrane</location>
        <topology evidence="1">Multi-pass membrane protein</topology>
    </subcellularLocation>
</comment>
<evidence type="ECO:0000313" key="10">
    <source>
        <dbReference type="Proteomes" id="UP001642464"/>
    </source>
</evidence>
<feature type="chain" id="PRO_5045593106" description="Polycystin domain-containing protein" evidence="7">
    <location>
        <begin position="32"/>
        <end position="405"/>
    </location>
</feature>
<keyword evidence="5 6" id="KW-0472">Membrane</keyword>
<proteinExistence type="inferred from homology"/>
<keyword evidence="4 6" id="KW-1133">Transmembrane helix</keyword>
<dbReference type="InterPro" id="IPR051223">
    <property type="entry name" value="Polycystin"/>
</dbReference>
<reference evidence="9 10" key="1">
    <citation type="submission" date="2024-02" db="EMBL/GenBank/DDBJ databases">
        <authorList>
            <person name="Chen Y."/>
            <person name="Shah S."/>
            <person name="Dougan E. K."/>
            <person name="Thang M."/>
            <person name="Chan C."/>
        </authorList>
    </citation>
    <scope>NUCLEOTIDE SEQUENCE [LARGE SCALE GENOMIC DNA]</scope>
</reference>
<evidence type="ECO:0000259" key="8">
    <source>
        <dbReference type="Pfam" id="PF20519"/>
    </source>
</evidence>
<feature type="transmembrane region" description="Helical" evidence="6">
    <location>
        <begin position="356"/>
        <end position="375"/>
    </location>
</feature>
<organism evidence="9 10">
    <name type="scientific">Durusdinium trenchii</name>
    <dbReference type="NCBI Taxonomy" id="1381693"/>
    <lineage>
        <taxon>Eukaryota</taxon>
        <taxon>Sar</taxon>
        <taxon>Alveolata</taxon>
        <taxon>Dinophyceae</taxon>
        <taxon>Suessiales</taxon>
        <taxon>Symbiodiniaceae</taxon>
        <taxon>Durusdinium</taxon>
    </lineage>
</organism>
<accession>A0ABP0MCP8</accession>
<comment type="caution">
    <text evidence="9">The sequence shown here is derived from an EMBL/GenBank/DDBJ whole genome shotgun (WGS) entry which is preliminary data.</text>
</comment>
<feature type="domain" description="Polycystin" evidence="8">
    <location>
        <begin position="190"/>
        <end position="306"/>
    </location>
</feature>
<evidence type="ECO:0000256" key="2">
    <source>
        <dbReference type="ARBA" id="ARBA00007200"/>
    </source>
</evidence>
<dbReference type="Pfam" id="PF20519">
    <property type="entry name" value="Polycystin_dom"/>
    <property type="match status" value="1"/>
</dbReference>
<evidence type="ECO:0000256" key="7">
    <source>
        <dbReference type="SAM" id="SignalP"/>
    </source>
</evidence>
<dbReference type="PANTHER" id="PTHR10877:SF183">
    <property type="entry name" value="AT14535P-RELATED"/>
    <property type="match status" value="1"/>
</dbReference>
<evidence type="ECO:0000256" key="1">
    <source>
        <dbReference type="ARBA" id="ARBA00004141"/>
    </source>
</evidence>
<keyword evidence="3 6" id="KW-0812">Transmembrane</keyword>
<keyword evidence="10" id="KW-1185">Reference proteome</keyword>
<evidence type="ECO:0000256" key="4">
    <source>
        <dbReference type="ARBA" id="ARBA00022989"/>
    </source>
</evidence>
<keyword evidence="7" id="KW-0732">Signal</keyword>
<evidence type="ECO:0000256" key="6">
    <source>
        <dbReference type="SAM" id="Phobius"/>
    </source>
</evidence>
<dbReference type="EMBL" id="CAXAMM010020746">
    <property type="protein sequence ID" value="CAK9048514.1"/>
    <property type="molecule type" value="Genomic_DNA"/>
</dbReference>
<dbReference type="InterPro" id="IPR046791">
    <property type="entry name" value="Polycystin_dom"/>
</dbReference>
<gene>
    <name evidence="9" type="ORF">SCF082_LOCUS27007</name>
</gene>
<sequence>MSSMVMPVLLSLCFALAFLIFSYMQETQVSAQIFEAAGARFLNSPWRQHPKSTIYDVRGGRQVYQWLEQVLLEQLYMETPEDGSHEAYCTKSHPCRLGEGNANSDSECSGPLIAGRRNCPSRLGSRRDCCQQCVGETCQEQIVPTKEVNLTTNTSVPDLSANCADTLPPWLSLFARWLLGHQEGGHCAPSWLNGGALQPSTDGTNLIETAEADTTSFGVYNYGKGGGFNRAGAFVEILDFDKPKKVTARQISELKRAGWFDLNQGSMVVELMLWNGNVELLTHIAFVFEHQFSGKTNVQVRVSSLAFNIHDFSLVSSYVRIFTYIVIIICFVFFFRSQVEDVSADYRLYFSEPMGYIHLATILLCAYVIVCPGYCSDFPLHARVVIPAPLPQLKGSIKRHIVKTC</sequence>
<dbReference type="PANTHER" id="PTHR10877">
    <property type="entry name" value="POLYCYSTIN FAMILY MEMBER"/>
    <property type="match status" value="1"/>
</dbReference>
<protein>
    <recommendedName>
        <fullName evidence="8">Polycystin domain-containing protein</fullName>
    </recommendedName>
</protein>
<evidence type="ECO:0000256" key="5">
    <source>
        <dbReference type="ARBA" id="ARBA00023136"/>
    </source>
</evidence>
<dbReference type="Proteomes" id="UP001642464">
    <property type="component" value="Unassembled WGS sequence"/>
</dbReference>
<comment type="similarity">
    <text evidence="2">Belongs to the polycystin family.</text>
</comment>
<feature type="signal peptide" evidence="7">
    <location>
        <begin position="1"/>
        <end position="31"/>
    </location>
</feature>
<evidence type="ECO:0000256" key="3">
    <source>
        <dbReference type="ARBA" id="ARBA00022692"/>
    </source>
</evidence>
<evidence type="ECO:0000313" key="9">
    <source>
        <dbReference type="EMBL" id="CAK9048514.1"/>
    </source>
</evidence>